<keyword evidence="3" id="KW-1185">Reference proteome</keyword>
<dbReference type="EMBL" id="PUHW01000006">
    <property type="protein sequence ID" value="KAG0691186.1"/>
    <property type="molecule type" value="Genomic_DNA"/>
</dbReference>
<sequence length="190" mass="22646">MTNDNSDVIFSCGLDERVFNQAQRSYNNNLNTCLKYTSHAQIERMKNYSNHFYNNNNNNNNNNSNNNSNNHNRNFNLNLNLNYNDNSLYYAKVTYIELMITRITAYDLEIIIYDGLKNFIILEFMMLIDKIQIMQQQLLFYEDVRDNFEEMDVDELNNKILKIYANPNLGIEEKKSVHSMCYVDIRLKRT</sequence>
<evidence type="ECO:0000313" key="2">
    <source>
        <dbReference type="EMBL" id="KAG0691186.1"/>
    </source>
</evidence>
<comment type="caution">
    <text evidence="2">The sequence shown here is derived from an EMBL/GenBank/DDBJ whole genome shotgun (WGS) entry which is preliminary data.</text>
</comment>
<evidence type="ECO:0000313" key="3">
    <source>
        <dbReference type="Proteomes" id="UP000697127"/>
    </source>
</evidence>
<dbReference type="AlphaFoldDB" id="A0A9P7BHD6"/>
<name>A0A9P7BHD6_9ASCO</name>
<organism evidence="2 3">
    <name type="scientific">Pichia californica</name>
    <dbReference type="NCBI Taxonomy" id="460514"/>
    <lineage>
        <taxon>Eukaryota</taxon>
        <taxon>Fungi</taxon>
        <taxon>Dikarya</taxon>
        <taxon>Ascomycota</taxon>
        <taxon>Saccharomycotina</taxon>
        <taxon>Pichiomycetes</taxon>
        <taxon>Pichiales</taxon>
        <taxon>Pichiaceae</taxon>
        <taxon>Pichia</taxon>
    </lineage>
</organism>
<protein>
    <submittedName>
        <fullName evidence="2">Uncharacterized protein</fullName>
    </submittedName>
</protein>
<evidence type="ECO:0000256" key="1">
    <source>
        <dbReference type="SAM" id="MobiDB-lite"/>
    </source>
</evidence>
<reference evidence="2" key="1">
    <citation type="submission" date="2020-11" db="EMBL/GenBank/DDBJ databases">
        <title>Kefir isolates.</title>
        <authorList>
            <person name="Marcisauskas S."/>
            <person name="Kim Y."/>
            <person name="Blasche S."/>
        </authorList>
    </citation>
    <scope>NUCLEOTIDE SEQUENCE</scope>
    <source>
        <strain evidence="2">Olga-1</strain>
    </source>
</reference>
<feature type="region of interest" description="Disordered" evidence="1">
    <location>
        <begin position="51"/>
        <end position="73"/>
    </location>
</feature>
<accession>A0A9P7BHD6</accession>
<gene>
    <name evidence="2" type="ORF">C6P40_004437</name>
</gene>
<dbReference type="Proteomes" id="UP000697127">
    <property type="component" value="Unassembled WGS sequence"/>
</dbReference>
<proteinExistence type="predicted"/>